<dbReference type="EMBL" id="JBBBZM010000032">
    <property type="protein sequence ID" value="KAL0637662.1"/>
    <property type="molecule type" value="Genomic_DNA"/>
</dbReference>
<dbReference type="Proteomes" id="UP001447188">
    <property type="component" value="Unassembled WGS sequence"/>
</dbReference>
<reference evidence="1 2" key="1">
    <citation type="submission" date="2024-02" db="EMBL/GenBank/DDBJ databases">
        <title>Discinaceae phylogenomics.</title>
        <authorList>
            <person name="Dirks A.C."/>
            <person name="James T.Y."/>
        </authorList>
    </citation>
    <scope>NUCLEOTIDE SEQUENCE [LARGE SCALE GENOMIC DNA]</scope>
    <source>
        <strain evidence="1 2">ACD0624</strain>
    </source>
</reference>
<evidence type="ECO:0000313" key="2">
    <source>
        <dbReference type="Proteomes" id="UP001447188"/>
    </source>
</evidence>
<proteinExistence type="predicted"/>
<organism evidence="1 2">
    <name type="scientific">Discina gigas</name>
    <dbReference type="NCBI Taxonomy" id="1032678"/>
    <lineage>
        <taxon>Eukaryota</taxon>
        <taxon>Fungi</taxon>
        <taxon>Dikarya</taxon>
        <taxon>Ascomycota</taxon>
        <taxon>Pezizomycotina</taxon>
        <taxon>Pezizomycetes</taxon>
        <taxon>Pezizales</taxon>
        <taxon>Discinaceae</taxon>
        <taxon>Discina</taxon>
    </lineage>
</organism>
<accession>A0ABR3GPJ8</accession>
<dbReference type="PANTHER" id="PTHR31094">
    <property type="entry name" value="RIKEN CDNA 2310061I04 GENE"/>
    <property type="match status" value="1"/>
</dbReference>
<dbReference type="InterPro" id="IPR031342">
    <property type="entry name" value="Mug163-like"/>
</dbReference>
<dbReference type="Pfam" id="PF17119">
    <property type="entry name" value="MMU163"/>
    <property type="match status" value="2"/>
</dbReference>
<gene>
    <name evidence="1" type="ORF">Q9L58_003386</name>
</gene>
<comment type="caution">
    <text evidence="1">The sequence shown here is derived from an EMBL/GenBank/DDBJ whole genome shotgun (WGS) entry which is preliminary data.</text>
</comment>
<dbReference type="InterPro" id="IPR018790">
    <property type="entry name" value="DUF2358"/>
</dbReference>
<dbReference type="PANTHER" id="PTHR31094:SF2">
    <property type="entry name" value="RIKEN CDNA 2310061I04 GENE"/>
    <property type="match status" value="1"/>
</dbReference>
<sequence length="269" mass="29725">MWKSGLRARPFVTRLPITARGTGRRIQKAFLANVGTNKLGETWFDSSLPQRSLQIPGAEKDGDGDRKPVDERTLNMGKTIEILQSRMPTLLQSPLPSEILSPSISLVLFPSTHPNLPTVRGRVAYIAALWTAPVAWGHLPSRNLRLQVLSERMIKASPSCPGGERLIVKWRTSSKLDEEAREAKEIKVQCGTTAVDDGEFCGLFLFEFDEKGRVQTHTIENADENLGSDHTSSVITVTDWLLRKAKGQDAAPGGLAWQCGRLSEKEGRN</sequence>
<protein>
    <submittedName>
        <fullName evidence="1">Uncharacterized protein</fullName>
    </submittedName>
</protein>
<keyword evidence="2" id="KW-1185">Reference proteome</keyword>
<evidence type="ECO:0000313" key="1">
    <source>
        <dbReference type="EMBL" id="KAL0637662.1"/>
    </source>
</evidence>
<name>A0ABR3GPJ8_9PEZI</name>